<evidence type="ECO:0000313" key="2">
    <source>
        <dbReference type="EMBL" id="VVO35804.1"/>
    </source>
</evidence>
<sequence length="305" mass="31893">MPPRNNDISRHTILLATSKSQSILAEVSRGEARAVSYTAYGHLISDHLLSTRLGFNGELREPHTGWYMLGNGYRAYNPVLMRFHSPDKLSPFGAGGLNTYMYCVGDPVNYRDPTGHFAILPILTQFAGVAGGTSSGGGMLFSLLSSGRFSGQGIGALGTGVAGVLLGAVAITNPGSLLAPVVASGAMTAGAASLTLAYRATRAATARGTGLLQSLGRGGNPPEYSAVVTDLPSYAAALQDAPPPYTPPIRPNPVEPLHSTAVTELSPTAPTNHPKLVTARMRELSQVQVINENRTTAGNIRSTNR</sequence>
<evidence type="ECO:0000313" key="3">
    <source>
        <dbReference type="Proteomes" id="UP000326018"/>
    </source>
</evidence>
<reference evidence="2 3" key="1">
    <citation type="submission" date="2019-09" db="EMBL/GenBank/DDBJ databases">
        <authorList>
            <person name="Chandra G."/>
            <person name="Truman W A."/>
        </authorList>
    </citation>
    <scope>NUCLEOTIDE SEQUENCE [LARGE SCALE GENOMIC DNA]</scope>
    <source>
        <strain evidence="2">PS712</strain>
    </source>
</reference>
<dbReference type="NCBIfam" id="TIGR03696">
    <property type="entry name" value="Rhs_assc_core"/>
    <property type="match status" value="1"/>
</dbReference>
<keyword evidence="1" id="KW-0472">Membrane</keyword>
<dbReference type="SUPFAM" id="SSF56399">
    <property type="entry name" value="ADP-ribosylation"/>
    <property type="match status" value="1"/>
</dbReference>
<feature type="transmembrane region" description="Helical" evidence="1">
    <location>
        <begin position="177"/>
        <end position="198"/>
    </location>
</feature>
<evidence type="ECO:0000256" key="1">
    <source>
        <dbReference type="SAM" id="Phobius"/>
    </source>
</evidence>
<dbReference type="Proteomes" id="UP000326018">
    <property type="component" value="Unassembled WGS sequence"/>
</dbReference>
<dbReference type="EMBL" id="CABVIB010000042">
    <property type="protein sequence ID" value="VVO35804.1"/>
    <property type="molecule type" value="Genomic_DNA"/>
</dbReference>
<dbReference type="RefSeq" id="WP_224792406.1">
    <property type="nucleotide sequence ID" value="NZ_CABVIB010000042.1"/>
</dbReference>
<protein>
    <recommendedName>
        <fullName evidence="4">RHS repeat-associated core domain-containing protein</fullName>
    </recommendedName>
</protein>
<organism evidence="2 3">
    <name type="scientific">Pseudomonas fluorescens</name>
    <dbReference type="NCBI Taxonomy" id="294"/>
    <lineage>
        <taxon>Bacteria</taxon>
        <taxon>Pseudomonadati</taxon>
        <taxon>Pseudomonadota</taxon>
        <taxon>Gammaproteobacteria</taxon>
        <taxon>Pseudomonadales</taxon>
        <taxon>Pseudomonadaceae</taxon>
        <taxon>Pseudomonas</taxon>
    </lineage>
</organism>
<accession>A0A5E7F9Y7</accession>
<evidence type="ECO:0008006" key="4">
    <source>
        <dbReference type="Google" id="ProtNLM"/>
    </source>
</evidence>
<proteinExistence type="predicted"/>
<gene>
    <name evidence="2" type="ORF">PS712_05395</name>
</gene>
<dbReference type="AlphaFoldDB" id="A0A5E7F9Y7"/>
<feature type="transmembrane region" description="Helical" evidence="1">
    <location>
        <begin position="149"/>
        <end position="171"/>
    </location>
</feature>
<dbReference type="Gene3D" id="2.180.10.10">
    <property type="entry name" value="RHS repeat-associated core"/>
    <property type="match status" value="1"/>
</dbReference>
<dbReference type="InterPro" id="IPR022385">
    <property type="entry name" value="Rhs_assc_core"/>
</dbReference>
<keyword evidence="1" id="KW-1133">Transmembrane helix</keyword>
<keyword evidence="1" id="KW-0812">Transmembrane</keyword>
<name>A0A5E7F9Y7_PSEFL</name>